<dbReference type="InterPro" id="IPR040079">
    <property type="entry name" value="Glutathione_S-Trfase"/>
</dbReference>
<dbReference type="PANTHER" id="PTHR43900:SF3">
    <property type="entry name" value="GLUTATHIONE S-TRANSFERASE RHO"/>
    <property type="match status" value="1"/>
</dbReference>
<proteinExistence type="inferred from homology"/>
<gene>
    <name evidence="7" type="ORF">PIIN_08141</name>
</gene>
<evidence type="ECO:0000313" key="8">
    <source>
        <dbReference type="Proteomes" id="UP000007148"/>
    </source>
</evidence>
<dbReference type="Pfam" id="PF02798">
    <property type="entry name" value="GST_N"/>
    <property type="match status" value="1"/>
</dbReference>
<dbReference type="Pfam" id="PF00043">
    <property type="entry name" value="GST_C"/>
    <property type="match status" value="1"/>
</dbReference>
<dbReference type="PANTHER" id="PTHR43900">
    <property type="entry name" value="GLUTATHIONE S-TRANSFERASE RHO"/>
    <property type="match status" value="1"/>
</dbReference>
<protein>
    <recommendedName>
        <fullName evidence="1">glutathione transferase</fullName>
        <ecNumber evidence="1">2.5.1.18</ecNumber>
    </recommendedName>
</protein>
<evidence type="ECO:0000256" key="1">
    <source>
        <dbReference type="ARBA" id="ARBA00012452"/>
    </source>
</evidence>
<dbReference type="SFLD" id="SFLDG00358">
    <property type="entry name" value="Main_(cytGST)"/>
    <property type="match status" value="1"/>
</dbReference>
<keyword evidence="2 7" id="KW-0808">Transferase</keyword>
<dbReference type="Proteomes" id="UP000007148">
    <property type="component" value="Unassembled WGS sequence"/>
</dbReference>
<evidence type="ECO:0000256" key="4">
    <source>
        <dbReference type="RuleBase" id="RU003494"/>
    </source>
</evidence>
<dbReference type="Gene3D" id="1.20.1050.10">
    <property type="match status" value="1"/>
</dbReference>
<evidence type="ECO:0000256" key="3">
    <source>
        <dbReference type="ARBA" id="ARBA00047960"/>
    </source>
</evidence>
<dbReference type="OrthoDB" id="249703at2759"/>
<feature type="domain" description="GST N-terminal" evidence="5">
    <location>
        <begin position="1"/>
        <end position="82"/>
    </location>
</feature>
<accession>G4TS95</accession>
<sequence>MVLKLHGSSLATCTRRVAVILHEKQVPYELIEVNWAVGEHKSAAWKQYQPFGQIPYLDDDGFILFESRAIAKYIATKYASSGTPLLPSKNDLQTLALIDQGASIENNNFNPSAEGLTWELMFKKLKGEETDPKAVENFENTLQAKMEGFEAVLSRQKYIGGNELTYVDFLFCPYGEAITALGYDYLTNETKYPHVAHWWKEISSRDSWQAVKDGAKGLPA</sequence>
<name>G4TS95_SERID</name>
<dbReference type="Gene3D" id="3.40.30.10">
    <property type="entry name" value="Glutaredoxin"/>
    <property type="match status" value="1"/>
</dbReference>
<dbReference type="PROSITE" id="PS50404">
    <property type="entry name" value="GST_NTER"/>
    <property type="match status" value="1"/>
</dbReference>
<dbReference type="eggNOG" id="KOG0867">
    <property type="taxonomic scope" value="Eukaryota"/>
</dbReference>
<evidence type="ECO:0000259" key="5">
    <source>
        <dbReference type="PROSITE" id="PS50404"/>
    </source>
</evidence>
<comment type="similarity">
    <text evidence="4">Belongs to the GST superfamily.</text>
</comment>
<dbReference type="EMBL" id="CAFZ01000288">
    <property type="protein sequence ID" value="CCA74188.1"/>
    <property type="molecule type" value="Genomic_DNA"/>
</dbReference>
<dbReference type="GO" id="GO:0005737">
    <property type="term" value="C:cytoplasm"/>
    <property type="evidence" value="ECO:0007669"/>
    <property type="project" value="TreeGrafter"/>
</dbReference>
<dbReference type="InterPro" id="IPR004046">
    <property type="entry name" value="GST_C"/>
</dbReference>
<dbReference type="OMA" id="INRESWQ"/>
<reference evidence="7 8" key="1">
    <citation type="journal article" date="2011" name="PLoS Pathog.">
        <title>Endophytic Life Strategies Decoded by Genome and Transcriptome Analyses of the Mutualistic Root Symbiont Piriformospora indica.</title>
        <authorList>
            <person name="Zuccaro A."/>
            <person name="Lahrmann U."/>
            <person name="Guldener U."/>
            <person name="Langen G."/>
            <person name="Pfiffi S."/>
            <person name="Biedenkopf D."/>
            <person name="Wong P."/>
            <person name="Samans B."/>
            <person name="Grimm C."/>
            <person name="Basiewicz M."/>
            <person name="Murat C."/>
            <person name="Martin F."/>
            <person name="Kogel K.H."/>
        </authorList>
    </citation>
    <scope>NUCLEOTIDE SEQUENCE [LARGE SCALE GENOMIC DNA]</scope>
    <source>
        <strain evidence="7 8">DSM 11827</strain>
    </source>
</reference>
<dbReference type="SUPFAM" id="SSF52833">
    <property type="entry name" value="Thioredoxin-like"/>
    <property type="match status" value="1"/>
</dbReference>
<dbReference type="InParanoid" id="G4TS95"/>
<dbReference type="InterPro" id="IPR036282">
    <property type="entry name" value="Glutathione-S-Trfase_C_sf"/>
</dbReference>
<dbReference type="FunFam" id="3.40.30.10:FF:000016">
    <property type="entry name" value="Glutathione S-transferase F2"/>
    <property type="match status" value="1"/>
</dbReference>
<dbReference type="SUPFAM" id="SSF47616">
    <property type="entry name" value="GST C-terminal domain-like"/>
    <property type="match status" value="1"/>
</dbReference>
<feature type="domain" description="GST C-terminal" evidence="6">
    <location>
        <begin position="91"/>
        <end position="220"/>
    </location>
</feature>
<evidence type="ECO:0000259" key="6">
    <source>
        <dbReference type="PROSITE" id="PS50405"/>
    </source>
</evidence>
<dbReference type="GO" id="GO:0004364">
    <property type="term" value="F:glutathione transferase activity"/>
    <property type="evidence" value="ECO:0007669"/>
    <property type="project" value="UniProtKB-EC"/>
</dbReference>
<dbReference type="AlphaFoldDB" id="G4TS95"/>
<dbReference type="InterPro" id="IPR004045">
    <property type="entry name" value="Glutathione_S-Trfase_N"/>
</dbReference>
<comment type="catalytic activity">
    <reaction evidence="3">
        <text>RX + glutathione = an S-substituted glutathione + a halide anion + H(+)</text>
        <dbReference type="Rhea" id="RHEA:16437"/>
        <dbReference type="ChEBI" id="CHEBI:15378"/>
        <dbReference type="ChEBI" id="CHEBI:16042"/>
        <dbReference type="ChEBI" id="CHEBI:17792"/>
        <dbReference type="ChEBI" id="CHEBI:57925"/>
        <dbReference type="ChEBI" id="CHEBI:90779"/>
        <dbReference type="EC" id="2.5.1.18"/>
    </reaction>
</comment>
<dbReference type="GO" id="GO:0043295">
    <property type="term" value="F:glutathione binding"/>
    <property type="evidence" value="ECO:0007669"/>
    <property type="project" value="TreeGrafter"/>
</dbReference>
<evidence type="ECO:0000256" key="2">
    <source>
        <dbReference type="ARBA" id="ARBA00022679"/>
    </source>
</evidence>
<dbReference type="HOGENOM" id="CLU_011226_5_1_1"/>
<organism evidence="7 8">
    <name type="scientific">Serendipita indica (strain DSM 11827)</name>
    <name type="common">Root endophyte fungus</name>
    <name type="synonym">Piriformospora indica</name>
    <dbReference type="NCBI Taxonomy" id="1109443"/>
    <lineage>
        <taxon>Eukaryota</taxon>
        <taxon>Fungi</taxon>
        <taxon>Dikarya</taxon>
        <taxon>Basidiomycota</taxon>
        <taxon>Agaricomycotina</taxon>
        <taxon>Agaricomycetes</taxon>
        <taxon>Sebacinales</taxon>
        <taxon>Serendipitaceae</taxon>
        <taxon>Serendipita</taxon>
    </lineage>
</organism>
<dbReference type="PROSITE" id="PS50405">
    <property type="entry name" value="GST_CTER"/>
    <property type="match status" value="1"/>
</dbReference>
<dbReference type="EC" id="2.5.1.18" evidence="1"/>
<dbReference type="CDD" id="cd03053">
    <property type="entry name" value="GST_N_Phi"/>
    <property type="match status" value="1"/>
</dbReference>
<evidence type="ECO:0000313" key="7">
    <source>
        <dbReference type="EMBL" id="CCA74188.1"/>
    </source>
</evidence>
<dbReference type="STRING" id="1109443.G4TS95"/>
<dbReference type="SFLD" id="SFLDS00019">
    <property type="entry name" value="Glutathione_Transferase_(cytos"/>
    <property type="match status" value="1"/>
</dbReference>
<dbReference type="GO" id="GO:0006749">
    <property type="term" value="P:glutathione metabolic process"/>
    <property type="evidence" value="ECO:0007669"/>
    <property type="project" value="TreeGrafter"/>
</dbReference>
<dbReference type="InterPro" id="IPR010987">
    <property type="entry name" value="Glutathione-S-Trfase_C-like"/>
</dbReference>
<comment type="caution">
    <text evidence="7">The sequence shown here is derived from an EMBL/GenBank/DDBJ whole genome shotgun (WGS) entry which is preliminary data.</text>
</comment>
<keyword evidence="8" id="KW-1185">Reference proteome</keyword>
<dbReference type="InterPro" id="IPR036249">
    <property type="entry name" value="Thioredoxin-like_sf"/>
</dbReference>